<dbReference type="EMBL" id="HBUE01329044">
    <property type="protein sequence ID" value="CAG6592320.1"/>
    <property type="molecule type" value="Transcribed_RNA"/>
</dbReference>
<organism evidence="1">
    <name type="scientific">Culex pipiens</name>
    <name type="common">House mosquito</name>
    <dbReference type="NCBI Taxonomy" id="7175"/>
    <lineage>
        <taxon>Eukaryota</taxon>
        <taxon>Metazoa</taxon>
        <taxon>Ecdysozoa</taxon>
        <taxon>Arthropoda</taxon>
        <taxon>Hexapoda</taxon>
        <taxon>Insecta</taxon>
        <taxon>Pterygota</taxon>
        <taxon>Neoptera</taxon>
        <taxon>Endopterygota</taxon>
        <taxon>Diptera</taxon>
        <taxon>Nematocera</taxon>
        <taxon>Culicoidea</taxon>
        <taxon>Culicidae</taxon>
        <taxon>Culicinae</taxon>
        <taxon>Culicini</taxon>
        <taxon>Culex</taxon>
        <taxon>Culex</taxon>
    </lineage>
</organism>
<evidence type="ECO:0000313" key="1">
    <source>
        <dbReference type="EMBL" id="CAG6592320.1"/>
    </source>
</evidence>
<name>A0A8D8KKE8_CULPI</name>
<dbReference type="EMBL" id="HBUE01075470">
    <property type="protein sequence ID" value="CAG6474762.1"/>
    <property type="molecule type" value="Transcribed_RNA"/>
</dbReference>
<dbReference type="EMBL" id="HBUE01222375">
    <property type="protein sequence ID" value="CAG6540251.1"/>
    <property type="molecule type" value="Transcribed_RNA"/>
</dbReference>
<sequence>MFATNASIVALLSSNLQNNNTKKQQSITFYHHLYFPSRCFAHARATNDAHHRKKHCPSVAFFYAATTTLHNIAHCRSPHVGRVDGRTMCEEERSLILFNIRKTMRKHKASLKKTTTHFEREG</sequence>
<proteinExistence type="predicted"/>
<reference evidence="1" key="1">
    <citation type="submission" date="2021-05" db="EMBL/GenBank/DDBJ databases">
        <authorList>
            <person name="Alioto T."/>
            <person name="Alioto T."/>
            <person name="Gomez Garrido J."/>
        </authorList>
    </citation>
    <scope>NUCLEOTIDE SEQUENCE</scope>
</reference>
<dbReference type="EMBL" id="HBUE01075469">
    <property type="protein sequence ID" value="CAG6474760.1"/>
    <property type="molecule type" value="Transcribed_RNA"/>
</dbReference>
<protein>
    <submittedName>
        <fullName evidence="1">(northern house mosquito) hypothetical protein</fullName>
    </submittedName>
</protein>
<accession>A0A8D8KKE8</accession>
<dbReference type="AlphaFoldDB" id="A0A8D8KKE8"/>